<dbReference type="Pfam" id="PF00059">
    <property type="entry name" value="Lectin_C"/>
    <property type="match status" value="1"/>
</dbReference>
<keyword evidence="2" id="KW-1015">Disulfide bond</keyword>
<feature type="non-terminal residue" evidence="4">
    <location>
        <position position="121"/>
    </location>
</feature>
<gene>
    <name evidence="4" type="ORF">RRG08_057222</name>
</gene>
<protein>
    <recommendedName>
        <fullName evidence="3">C-type lectin domain-containing protein</fullName>
    </recommendedName>
</protein>
<feature type="domain" description="C-type lectin" evidence="3">
    <location>
        <begin position="26"/>
        <end position="121"/>
    </location>
</feature>
<dbReference type="InterPro" id="IPR016186">
    <property type="entry name" value="C-type_lectin-like/link_sf"/>
</dbReference>
<keyword evidence="1" id="KW-0812">Transmembrane</keyword>
<comment type="caution">
    <text evidence="4">The sequence shown here is derived from an EMBL/GenBank/DDBJ whole genome shotgun (WGS) entry which is preliminary data.</text>
</comment>
<evidence type="ECO:0000313" key="4">
    <source>
        <dbReference type="EMBL" id="KAK3796114.1"/>
    </source>
</evidence>
<keyword evidence="1" id="KW-0472">Membrane</keyword>
<dbReference type="Proteomes" id="UP001283361">
    <property type="component" value="Unassembled WGS sequence"/>
</dbReference>
<dbReference type="AlphaFoldDB" id="A0AAE1AYP1"/>
<dbReference type="GO" id="GO:0038023">
    <property type="term" value="F:signaling receptor activity"/>
    <property type="evidence" value="ECO:0007669"/>
    <property type="project" value="TreeGrafter"/>
</dbReference>
<organism evidence="4 5">
    <name type="scientific">Elysia crispata</name>
    <name type="common">lettuce slug</name>
    <dbReference type="NCBI Taxonomy" id="231223"/>
    <lineage>
        <taxon>Eukaryota</taxon>
        <taxon>Metazoa</taxon>
        <taxon>Spiralia</taxon>
        <taxon>Lophotrochozoa</taxon>
        <taxon>Mollusca</taxon>
        <taxon>Gastropoda</taxon>
        <taxon>Heterobranchia</taxon>
        <taxon>Euthyneura</taxon>
        <taxon>Panpulmonata</taxon>
        <taxon>Sacoglossa</taxon>
        <taxon>Placobranchoidea</taxon>
        <taxon>Plakobranchidae</taxon>
        <taxon>Elysia</taxon>
    </lineage>
</organism>
<dbReference type="PROSITE" id="PS50041">
    <property type="entry name" value="C_TYPE_LECTIN_2"/>
    <property type="match status" value="1"/>
</dbReference>
<evidence type="ECO:0000256" key="2">
    <source>
        <dbReference type="ARBA" id="ARBA00023157"/>
    </source>
</evidence>
<dbReference type="InterPro" id="IPR001304">
    <property type="entry name" value="C-type_lectin-like"/>
</dbReference>
<sequence>MEQIIQYVSTISNKEECPDQWITSIPSRSCIWPVLIRKTWTRARDSCKTVRADLLIRYNKEKEKLIYEKRRYDNFEFWIGLNDRSHEGDFNWLDKKEKITGVPWKNNKTVRYDKGKNCVVI</sequence>
<evidence type="ECO:0000313" key="5">
    <source>
        <dbReference type="Proteomes" id="UP001283361"/>
    </source>
</evidence>
<dbReference type="CDD" id="cd00037">
    <property type="entry name" value="CLECT"/>
    <property type="match status" value="1"/>
</dbReference>
<dbReference type="GO" id="GO:0005886">
    <property type="term" value="C:plasma membrane"/>
    <property type="evidence" value="ECO:0007669"/>
    <property type="project" value="TreeGrafter"/>
</dbReference>
<reference evidence="4" key="1">
    <citation type="journal article" date="2023" name="G3 (Bethesda)">
        <title>A reference genome for the long-term kleptoplast-retaining sea slug Elysia crispata morphotype clarki.</title>
        <authorList>
            <person name="Eastman K.E."/>
            <person name="Pendleton A.L."/>
            <person name="Shaikh M.A."/>
            <person name="Suttiyut T."/>
            <person name="Ogas R."/>
            <person name="Tomko P."/>
            <person name="Gavelis G."/>
            <person name="Widhalm J.R."/>
            <person name="Wisecaver J.H."/>
        </authorList>
    </citation>
    <scope>NUCLEOTIDE SEQUENCE</scope>
    <source>
        <strain evidence="4">ECLA1</strain>
    </source>
</reference>
<dbReference type="InterPro" id="IPR051527">
    <property type="entry name" value="KLR_subfamily_B"/>
</dbReference>
<accession>A0AAE1AYP1</accession>
<dbReference type="Gene3D" id="3.10.100.10">
    <property type="entry name" value="Mannose-Binding Protein A, subunit A"/>
    <property type="match status" value="1"/>
</dbReference>
<dbReference type="SUPFAM" id="SSF56436">
    <property type="entry name" value="C-type lectin-like"/>
    <property type="match status" value="1"/>
</dbReference>
<dbReference type="GO" id="GO:0009986">
    <property type="term" value="C:cell surface"/>
    <property type="evidence" value="ECO:0007669"/>
    <property type="project" value="TreeGrafter"/>
</dbReference>
<keyword evidence="5" id="KW-1185">Reference proteome</keyword>
<name>A0AAE1AYP1_9GAST</name>
<dbReference type="InterPro" id="IPR016187">
    <property type="entry name" value="CTDL_fold"/>
</dbReference>
<dbReference type="PANTHER" id="PTHR46784:SF1">
    <property type="entry name" value="KILLER CELL LECTIN-LIKE RECEPTOR SUBFAMILY B MEMBER 1"/>
    <property type="match status" value="1"/>
</dbReference>
<dbReference type="EMBL" id="JAWDGP010000925">
    <property type="protein sequence ID" value="KAK3796114.1"/>
    <property type="molecule type" value="Genomic_DNA"/>
</dbReference>
<evidence type="ECO:0000259" key="3">
    <source>
        <dbReference type="PROSITE" id="PS50041"/>
    </source>
</evidence>
<evidence type="ECO:0000256" key="1">
    <source>
        <dbReference type="ARBA" id="ARBA00022989"/>
    </source>
</evidence>
<proteinExistence type="predicted"/>
<keyword evidence="1" id="KW-1133">Transmembrane helix</keyword>
<dbReference type="PANTHER" id="PTHR46784">
    <property type="entry name" value="KILLER CELL LECTIN-LIKE RECEPTOR SUBFAMILY B MEMBER 1"/>
    <property type="match status" value="1"/>
</dbReference>